<protein>
    <submittedName>
        <fullName evidence="4">DUF3427 domain-containing protein</fullName>
    </submittedName>
</protein>
<evidence type="ECO:0000313" key="5">
    <source>
        <dbReference type="Proteomes" id="UP000617681"/>
    </source>
</evidence>
<dbReference type="InterPro" id="IPR058403">
    <property type="entry name" value="DUF8090"/>
</dbReference>
<feature type="domain" description="DUF8090" evidence="3">
    <location>
        <begin position="10"/>
        <end position="82"/>
    </location>
</feature>
<name>A0AAX1LC77_9CORY</name>
<evidence type="ECO:0000256" key="1">
    <source>
        <dbReference type="SAM" id="MobiDB-lite"/>
    </source>
</evidence>
<dbReference type="Pfam" id="PF11907">
    <property type="entry name" value="DUF3427"/>
    <property type="match status" value="1"/>
</dbReference>
<dbReference type="Proteomes" id="UP000617681">
    <property type="component" value="Chromosome"/>
</dbReference>
<dbReference type="InterPro" id="IPR021835">
    <property type="entry name" value="DUF3427"/>
</dbReference>
<feature type="domain" description="DUF3427" evidence="2">
    <location>
        <begin position="92"/>
        <end position="229"/>
    </location>
</feature>
<feature type="compositionally biased region" description="Polar residues" evidence="1">
    <location>
        <begin position="272"/>
        <end position="295"/>
    </location>
</feature>
<evidence type="ECO:0000313" key="4">
    <source>
        <dbReference type="EMBL" id="QRP71602.1"/>
    </source>
</evidence>
<gene>
    <name evidence="4" type="ORF">I6J21_05650</name>
</gene>
<evidence type="ECO:0000259" key="2">
    <source>
        <dbReference type="Pfam" id="PF11907"/>
    </source>
</evidence>
<accession>A0AAX1LC77</accession>
<feature type="region of interest" description="Disordered" evidence="1">
    <location>
        <begin position="269"/>
        <end position="295"/>
    </location>
</feature>
<dbReference type="EMBL" id="CP069534">
    <property type="protein sequence ID" value="QRP71602.1"/>
    <property type="molecule type" value="Genomic_DNA"/>
</dbReference>
<reference evidence="4" key="1">
    <citation type="submission" date="2021-02" db="EMBL/GenBank/DDBJ databases">
        <title>FDA dAtabase for Regulatory Grade micrObial Sequences (FDA-ARGOS): Supporting development and validation of Infectious Disease Dx tests.</title>
        <authorList>
            <person name="Sproer C."/>
            <person name="Gronow S."/>
            <person name="Severitt S."/>
            <person name="Schroder I."/>
            <person name="Tallon L."/>
            <person name="Sadzewicz L."/>
            <person name="Zhao X."/>
            <person name="Boylan J."/>
            <person name="Ott S."/>
            <person name="Bowen H."/>
            <person name="Vavikolanu K."/>
            <person name="Mehta A."/>
            <person name="Aluvathingal J."/>
            <person name="Nadendla S."/>
            <person name="Lowell S."/>
            <person name="Myers T."/>
            <person name="Yan Y."/>
            <person name="Sichtig H."/>
        </authorList>
    </citation>
    <scope>NUCLEOTIDE SEQUENCE</scope>
    <source>
        <strain evidence="4">FDAARGOS_1191</strain>
    </source>
</reference>
<sequence>MELIPDPVIRRNVYRVLTLQFYSAKQFGARFGTVPLIREAGGRWYLSDSFSSLYNSYSPDADPAQSFRAHVDDVLDTGLALSRLRGTDTGELVIGRQYSRRQVCRMLGWDTNQEGVINGYKVDTATSTCPIFVTYDGDMYNDHFKDNDVLHWYTRLDRTLVSPEIKRVLQSEVAHHLFVEKSDQEGKRFYYLGCVDPHGAANSSHGGKPVVTMDLVLRSPVEEHLYRHLSKSEKPPTPHDRVCHRFWNLRCQALRRTYRNVPHALSPPLARWSNNHPIGSARSTSFSTLQQRPSS</sequence>
<dbReference type="Pfam" id="PF26350">
    <property type="entry name" value="DUF8090"/>
    <property type="match status" value="1"/>
</dbReference>
<dbReference type="RefSeq" id="WP_081446709.1">
    <property type="nucleotide sequence ID" value="NZ_CP069534.1"/>
</dbReference>
<organism evidence="4 5">
    <name type="scientific">Corynebacterium glucuronolyticum</name>
    <dbReference type="NCBI Taxonomy" id="39791"/>
    <lineage>
        <taxon>Bacteria</taxon>
        <taxon>Bacillati</taxon>
        <taxon>Actinomycetota</taxon>
        <taxon>Actinomycetes</taxon>
        <taxon>Mycobacteriales</taxon>
        <taxon>Corynebacteriaceae</taxon>
        <taxon>Corynebacterium</taxon>
    </lineage>
</organism>
<dbReference type="AlphaFoldDB" id="A0AAX1LC77"/>
<evidence type="ECO:0000259" key="3">
    <source>
        <dbReference type="Pfam" id="PF26350"/>
    </source>
</evidence>
<proteinExistence type="predicted"/>